<dbReference type="PROSITE" id="PS51155">
    <property type="entry name" value="CHIT_BIND_RR_2"/>
    <property type="match status" value="1"/>
</dbReference>
<sequence>MNKLVIFLALVSVVLTAPLEEPSSPIPILKQSADGPNADGSYSWSYETANGIQAQENGVLRGNGEESGPAVSGSYSFVGEDGQNYLVEYTADENGYVARGAHLPVAPAIPEAILKALEYNAAHPEEDDIDSPKKKN</sequence>
<reference evidence="4 5" key="1">
    <citation type="submission" date="2020-08" db="EMBL/GenBank/DDBJ databases">
        <title>Aphidius gifuensis genome sequencing and assembly.</title>
        <authorList>
            <person name="Du Z."/>
        </authorList>
    </citation>
    <scope>NUCLEOTIDE SEQUENCE [LARGE SCALE GENOMIC DNA]</scope>
    <source>
        <strain evidence="4">YNYX2018</strain>
        <tissue evidence="4">Adults</tissue>
    </source>
</reference>
<gene>
    <name evidence="4" type="ORF">HCN44_003095</name>
</gene>
<feature type="chain" id="PRO_5032319714" description="Cuticular protein" evidence="3">
    <location>
        <begin position="17"/>
        <end position="136"/>
    </location>
</feature>
<dbReference type="OrthoDB" id="6372059at2759"/>
<dbReference type="PRINTS" id="PR00947">
    <property type="entry name" value="CUTICLE"/>
</dbReference>
<evidence type="ECO:0008006" key="6">
    <source>
        <dbReference type="Google" id="ProtNLM"/>
    </source>
</evidence>
<evidence type="ECO:0000256" key="3">
    <source>
        <dbReference type="SAM" id="SignalP"/>
    </source>
</evidence>
<protein>
    <recommendedName>
        <fullName evidence="6">Cuticular protein</fullName>
    </recommendedName>
</protein>
<dbReference type="GO" id="GO:0062129">
    <property type="term" value="C:chitin-based extracellular matrix"/>
    <property type="evidence" value="ECO:0007669"/>
    <property type="project" value="TreeGrafter"/>
</dbReference>
<dbReference type="GO" id="GO:0008010">
    <property type="term" value="F:structural constituent of chitin-based larval cuticle"/>
    <property type="evidence" value="ECO:0007669"/>
    <property type="project" value="TreeGrafter"/>
</dbReference>
<organism evidence="4 5">
    <name type="scientific">Aphidius gifuensis</name>
    <name type="common">Parasitoid wasp</name>
    <dbReference type="NCBI Taxonomy" id="684658"/>
    <lineage>
        <taxon>Eukaryota</taxon>
        <taxon>Metazoa</taxon>
        <taxon>Ecdysozoa</taxon>
        <taxon>Arthropoda</taxon>
        <taxon>Hexapoda</taxon>
        <taxon>Insecta</taxon>
        <taxon>Pterygota</taxon>
        <taxon>Neoptera</taxon>
        <taxon>Endopterygota</taxon>
        <taxon>Hymenoptera</taxon>
        <taxon>Apocrita</taxon>
        <taxon>Ichneumonoidea</taxon>
        <taxon>Braconidae</taxon>
        <taxon>Aphidiinae</taxon>
        <taxon>Aphidius</taxon>
    </lineage>
</organism>
<dbReference type="InterPro" id="IPR050468">
    <property type="entry name" value="Cuticle_Struct_Prot"/>
</dbReference>
<proteinExistence type="predicted"/>
<dbReference type="PANTHER" id="PTHR10380:SF241">
    <property type="entry name" value="CUTICULAR PROTEIN 47EG-RELATED"/>
    <property type="match status" value="1"/>
</dbReference>
<dbReference type="AlphaFoldDB" id="A0A835CMR0"/>
<feature type="signal peptide" evidence="3">
    <location>
        <begin position="1"/>
        <end position="16"/>
    </location>
</feature>
<dbReference type="InterPro" id="IPR031311">
    <property type="entry name" value="CHIT_BIND_RR_consensus"/>
</dbReference>
<evidence type="ECO:0000256" key="1">
    <source>
        <dbReference type="ARBA" id="ARBA00022460"/>
    </source>
</evidence>
<comment type="caution">
    <text evidence="4">The sequence shown here is derived from an EMBL/GenBank/DDBJ whole genome shotgun (WGS) entry which is preliminary data.</text>
</comment>
<keyword evidence="1 2" id="KW-0193">Cuticle</keyword>
<evidence type="ECO:0000313" key="5">
    <source>
        <dbReference type="Proteomes" id="UP000639338"/>
    </source>
</evidence>
<dbReference type="Proteomes" id="UP000639338">
    <property type="component" value="Unassembled WGS sequence"/>
</dbReference>
<dbReference type="Pfam" id="PF00379">
    <property type="entry name" value="Chitin_bind_4"/>
    <property type="match status" value="1"/>
</dbReference>
<evidence type="ECO:0000256" key="2">
    <source>
        <dbReference type="PROSITE-ProRule" id="PRU00497"/>
    </source>
</evidence>
<accession>A0A835CMR0</accession>
<dbReference type="EMBL" id="JACMRX010000006">
    <property type="protein sequence ID" value="KAF7987333.1"/>
    <property type="molecule type" value="Genomic_DNA"/>
</dbReference>
<dbReference type="InterPro" id="IPR000618">
    <property type="entry name" value="Insect_cuticle"/>
</dbReference>
<keyword evidence="5" id="KW-1185">Reference proteome</keyword>
<dbReference type="PROSITE" id="PS00233">
    <property type="entry name" value="CHIT_BIND_RR_1"/>
    <property type="match status" value="1"/>
</dbReference>
<dbReference type="PANTHER" id="PTHR10380">
    <property type="entry name" value="CUTICLE PROTEIN"/>
    <property type="match status" value="1"/>
</dbReference>
<keyword evidence="3" id="KW-0732">Signal</keyword>
<evidence type="ECO:0000313" key="4">
    <source>
        <dbReference type="EMBL" id="KAF7987333.1"/>
    </source>
</evidence>
<name>A0A835CMR0_APHGI</name>